<feature type="region of interest" description="Disordered" evidence="1">
    <location>
        <begin position="52"/>
        <end position="84"/>
    </location>
</feature>
<proteinExistence type="predicted"/>
<name>A0ABP4G5X8_9ACTN</name>
<organism evidence="2 3">
    <name type="scientific">Kitasatospora nipponensis</name>
    <dbReference type="NCBI Taxonomy" id="258049"/>
    <lineage>
        <taxon>Bacteria</taxon>
        <taxon>Bacillati</taxon>
        <taxon>Actinomycetota</taxon>
        <taxon>Actinomycetes</taxon>
        <taxon>Kitasatosporales</taxon>
        <taxon>Streptomycetaceae</taxon>
        <taxon>Kitasatospora</taxon>
    </lineage>
</organism>
<feature type="region of interest" description="Disordered" evidence="1">
    <location>
        <begin position="1"/>
        <end position="28"/>
    </location>
</feature>
<dbReference type="EMBL" id="BAAALF010000001">
    <property type="protein sequence ID" value="GAA1214896.1"/>
    <property type="molecule type" value="Genomic_DNA"/>
</dbReference>
<feature type="compositionally biased region" description="Low complexity" evidence="1">
    <location>
        <begin position="63"/>
        <end position="73"/>
    </location>
</feature>
<comment type="caution">
    <text evidence="2">The sequence shown here is derived from an EMBL/GenBank/DDBJ whole genome shotgun (WGS) entry which is preliminary data.</text>
</comment>
<dbReference type="Proteomes" id="UP001500037">
    <property type="component" value="Unassembled WGS sequence"/>
</dbReference>
<feature type="compositionally biased region" description="Polar residues" evidence="1">
    <location>
        <begin position="52"/>
        <end position="61"/>
    </location>
</feature>
<evidence type="ECO:0000313" key="3">
    <source>
        <dbReference type="Proteomes" id="UP001500037"/>
    </source>
</evidence>
<protein>
    <submittedName>
        <fullName evidence="2">Uncharacterized protein</fullName>
    </submittedName>
</protein>
<gene>
    <name evidence="2" type="ORF">GCM10009665_00870</name>
</gene>
<evidence type="ECO:0000313" key="2">
    <source>
        <dbReference type="EMBL" id="GAA1214896.1"/>
    </source>
</evidence>
<sequence>MPGTPVAARAGARLHGDGGGKGGHRSPESQVLQYWAMKTTGDGFTVNDSRISAGAATSPSTPRAHLGTTTTRRALARRRPHPCQDERTVQRFRPSAHYY</sequence>
<reference evidence="3" key="1">
    <citation type="journal article" date="2019" name="Int. J. Syst. Evol. Microbiol.">
        <title>The Global Catalogue of Microorganisms (GCM) 10K type strain sequencing project: providing services to taxonomists for standard genome sequencing and annotation.</title>
        <authorList>
            <consortium name="The Broad Institute Genomics Platform"/>
            <consortium name="The Broad Institute Genome Sequencing Center for Infectious Disease"/>
            <person name="Wu L."/>
            <person name="Ma J."/>
        </authorList>
    </citation>
    <scope>NUCLEOTIDE SEQUENCE [LARGE SCALE GENOMIC DNA]</scope>
    <source>
        <strain evidence="3">JCM 13004</strain>
    </source>
</reference>
<accession>A0ABP4G5X8</accession>
<evidence type="ECO:0000256" key="1">
    <source>
        <dbReference type="SAM" id="MobiDB-lite"/>
    </source>
</evidence>
<keyword evidence="3" id="KW-1185">Reference proteome</keyword>